<proteinExistence type="predicted"/>
<dbReference type="AlphaFoldDB" id="A0A150P3T7"/>
<name>A0A150P3T7_SORCE</name>
<protein>
    <submittedName>
        <fullName evidence="1">Uncharacterized protein</fullName>
    </submittedName>
</protein>
<sequence length="61" mass="6351">MIELSSVEVLQMKRVSQSCLIVAGSLFASTAARAHTSVSGPAFAGATHEATLPDDLKPPVR</sequence>
<evidence type="ECO:0000313" key="1">
    <source>
        <dbReference type="EMBL" id="KYF50327.1"/>
    </source>
</evidence>
<dbReference type="Proteomes" id="UP000075604">
    <property type="component" value="Unassembled WGS sequence"/>
</dbReference>
<evidence type="ECO:0000313" key="2">
    <source>
        <dbReference type="Proteomes" id="UP000075604"/>
    </source>
</evidence>
<comment type="caution">
    <text evidence="1">The sequence shown here is derived from an EMBL/GenBank/DDBJ whole genome shotgun (WGS) entry which is preliminary data.</text>
</comment>
<dbReference type="EMBL" id="JELX01004121">
    <property type="protein sequence ID" value="KYF50327.1"/>
    <property type="molecule type" value="Genomic_DNA"/>
</dbReference>
<accession>A0A150P3T7</accession>
<reference evidence="1 2" key="1">
    <citation type="submission" date="2014-02" db="EMBL/GenBank/DDBJ databases">
        <title>The small core and large imbalanced accessory genome model reveals a collaborative survival strategy of Sorangium cellulosum strains in nature.</title>
        <authorList>
            <person name="Han K."/>
            <person name="Peng R."/>
            <person name="Blom J."/>
            <person name="Li Y.-Z."/>
        </authorList>
    </citation>
    <scope>NUCLEOTIDE SEQUENCE [LARGE SCALE GENOMIC DNA]</scope>
    <source>
        <strain evidence="1 2">So0157-18</strain>
    </source>
</reference>
<organism evidence="1 2">
    <name type="scientific">Sorangium cellulosum</name>
    <name type="common">Polyangium cellulosum</name>
    <dbReference type="NCBI Taxonomy" id="56"/>
    <lineage>
        <taxon>Bacteria</taxon>
        <taxon>Pseudomonadati</taxon>
        <taxon>Myxococcota</taxon>
        <taxon>Polyangia</taxon>
        <taxon>Polyangiales</taxon>
        <taxon>Polyangiaceae</taxon>
        <taxon>Sorangium</taxon>
    </lineage>
</organism>
<gene>
    <name evidence="1" type="ORF">BE04_02380</name>
</gene>